<accession>A0ABV0BHF0</accession>
<dbReference type="PROSITE" id="PS50293">
    <property type="entry name" value="TPR_REGION"/>
    <property type="match status" value="1"/>
</dbReference>
<dbReference type="EMBL" id="JBBYXI010000002">
    <property type="protein sequence ID" value="MEN3930390.1"/>
    <property type="molecule type" value="Genomic_DNA"/>
</dbReference>
<dbReference type="InterPro" id="IPR019734">
    <property type="entry name" value="TPR_rpt"/>
</dbReference>
<proteinExistence type="predicted"/>
<dbReference type="PANTHER" id="PTHR12558">
    <property type="entry name" value="CELL DIVISION CYCLE 16,23,27"/>
    <property type="match status" value="1"/>
</dbReference>
<dbReference type="Pfam" id="PF13414">
    <property type="entry name" value="TPR_11"/>
    <property type="match status" value="1"/>
</dbReference>
<dbReference type="SUPFAM" id="SSF81901">
    <property type="entry name" value="HCP-like"/>
    <property type="match status" value="1"/>
</dbReference>
<reference evidence="4 5" key="1">
    <citation type="submission" date="2024-04" db="EMBL/GenBank/DDBJ databases">
        <title>A novel species isolated from cricket.</title>
        <authorList>
            <person name="Wang H.-C."/>
        </authorList>
    </citation>
    <scope>NUCLEOTIDE SEQUENCE [LARGE SCALE GENOMIC DNA]</scope>
    <source>
        <strain evidence="4 5">WL0021</strain>
    </source>
</reference>
<keyword evidence="1" id="KW-0677">Repeat</keyword>
<dbReference type="SMART" id="SM00028">
    <property type="entry name" value="TPR"/>
    <property type="match status" value="6"/>
</dbReference>
<protein>
    <submittedName>
        <fullName evidence="4">Tetratricopeptide repeat protein</fullName>
    </submittedName>
</protein>
<gene>
    <name evidence="4" type="ORF">WJT86_04845</name>
</gene>
<evidence type="ECO:0000256" key="2">
    <source>
        <dbReference type="ARBA" id="ARBA00022803"/>
    </source>
</evidence>
<feature type="repeat" description="TPR" evidence="3">
    <location>
        <begin position="505"/>
        <end position="538"/>
    </location>
</feature>
<dbReference type="RefSeq" id="WP_346336401.1">
    <property type="nucleotide sequence ID" value="NZ_JBBYXI010000002.1"/>
</dbReference>
<dbReference type="InterPro" id="IPR011990">
    <property type="entry name" value="TPR-like_helical_dom_sf"/>
</dbReference>
<name>A0ABV0BHF0_9HYPH</name>
<evidence type="ECO:0000313" key="5">
    <source>
        <dbReference type="Proteomes" id="UP001418637"/>
    </source>
</evidence>
<dbReference type="Pfam" id="PF07719">
    <property type="entry name" value="TPR_2"/>
    <property type="match status" value="1"/>
</dbReference>
<dbReference type="Proteomes" id="UP001418637">
    <property type="component" value="Unassembled WGS sequence"/>
</dbReference>
<dbReference type="InterPro" id="IPR013105">
    <property type="entry name" value="TPR_2"/>
</dbReference>
<dbReference type="SUPFAM" id="SSF48452">
    <property type="entry name" value="TPR-like"/>
    <property type="match status" value="2"/>
</dbReference>
<keyword evidence="2 3" id="KW-0802">TPR repeat</keyword>
<evidence type="ECO:0000256" key="3">
    <source>
        <dbReference type="PROSITE-ProRule" id="PRU00339"/>
    </source>
</evidence>
<feature type="repeat" description="TPR" evidence="3">
    <location>
        <begin position="431"/>
        <end position="464"/>
    </location>
</feature>
<dbReference type="PROSITE" id="PS50005">
    <property type="entry name" value="TPR"/>
    <property type="match status" value="2"/>
</dbReference>
<dbReference type="PANTHER" id="PTHR12558:SF13">
    <property type="entry name" value="CELL DIVISION CYCLE PROTEIN 27 HOMOLOG"/>
    <property type="match status" value="1"/>
</dbReference>
<dbReference type="Gene3D" id="1.25.40.10">
    <property type="entry name" value="Tetratricopeptide repeat domain"/>
    <property type="match status" value="3"/>
</dbReference>
<evidence type="ECO:0000256" key="1">
    <source>
        <dbReference type="ARBA" id="ARBA00022737"/>
    </source>
</evidence>
<sequence>MPSLIFEKASRGLATVALSSLLLLPSIGWANSPEPKQEEHINYRLAFSFEGNYLAAYVAGLSRDTAAAATYYREALRDDPNNKMLGERAFIAFLTNDNMAEAFQLAEQILKRDKNNGLARLAIGVRDFRAKEYKASRTRFASQAKQTNPDIANILMTAWSWIAEGNYAKAQSTVAQLKGTRGLDVFRDYHAGLMALAAGKKDDAERFLKTAYELDSRTLRIVEAYGRTLSQSGNNARATSVFESFKKIAPMQTTVRWALKELKDNKTLPAMLHSANEGASEVLYSLGSAGSMQGEELPAVVYLRLALYLDPQNMMAKIALADNYERIQQLDQSVEILKTIPKDSFLYTDAVIQRAYGLEQLDRAPEAEAILAELNTSNGKNAEVALALGSILRVRGAKEKDPEKSKQFYLASAESYTKALDLMKDEERNNWYILFLRGTCYERAKKWDKAEADLKQSLALAPDDQPQGRAQVMNYLAYSWVDSNTNIDEAFKLLQGAIELSPRDGMIIDSLGWAYYRLGRYDDAVRELEKAIEYKPGDPTINDHLGDAYWKVGRKTEAVFQWNHARDSNPEPEDLEKILKKIKDGLR</sequence>
<evidence type="ECO:0000313" key="4">
    <source>
        <dbReference type="EMBL" id="MEN3930390.1"/>
    </source>
</evidence>
<organism evidence="4 5">
    <name type="scientific">Hohaiivirga grylli</name>
    <dbReference type="NCBI Taxonomy" id="3133970"/>
    <lineage>
        <taxon>Bacteria</taxon>
        <taxon>Pseudomonadati</taxon>
        <taxon>Pseudomonadota</taxon>
        <taxon>Alphaproteobacteria</taxon>
        <taxon>Hyphomicrobiales</taxon>
        <taxon>Methylobacteriaceae</taxon>
        <taxon>Hohaiivirga</taxon>
    </lineage>
</organism>
<comment type="caution">
    <text evidence="4">The sequence shown here is derived from an EMBL/GenBank/DDBJ whole genome shotgun (WGS) entry which is preliminary data.</text>
</comment>
<keyword evidence="5" id="KW-1185">Reference proteome</keyword>